<dbReference type="KEGG" id="sact:DMT42_09625"/>
<keyword evidence="3" id="KW-1185">Reference proteome</keyword>
<dbReference type="Proteomes" id="UP000247634">
    <property type="component" value="Chromosome"/>
</dbReference>
<feature type="region of interest" description="Disordered" evidence="1">
    <location>
        <begin position="1"/>
        <end position="22"/>
    </location>
</feature>
<sequence length="241" mass="25401">MDGFSVAQGIKRASTQAGRDDPEVRRADVQTGIVTAVGATPGTVDVGSIRARRLETYLQPAVGDQVLLVQSGTGNWWAAGRTASGTAPLGVPRHVYKTANLDRTSATLTDDPELTMQLDANAVYHIEFHLFHAAVNAARFRTAWTVPSGATGTRSALGPDQGVILSSTSSGGQGRFGVHAFTTACIYGSRDDNTLLCYSVEASTLFTTTAGACALQWAQQTASATFTRLAQGSYMRATRIA</sequence>
<accession>A0A2U9NYY0</accession>
<dbReference type="EMBL" id="CP029788">
    <property type="protein sequence ID" value="AWT42549.1"/>
    <property type="molecule type" value="Genomic_DNA"/>
</dbReference>
<proteinExistence type="predicted"/>
<gene>
    <name evidence="2" type="ORF">DMT42_09625</name>
</gene>
<evidence type="ECO:0000313" key="3">
    <source>
        <dbReference type="Proteomes" id="UP000247634"/>
    </source>
</evidence>
<dbReference type="AlphaFoldDB" id="A0A2U9NYY0"/>
<dbReference type="OrthoDB" id="4203346at2"/>
<evidence type="ECO:0000313" key="2">
    <source>
        <dbReference type="EMBL" id="AWT42549.1"/>
    </source>
</evidence>
<dbReference type="RefSeq" id="WP_110627472.1">
    <property type="nucleotide sequence ID" value="NZ_CP029788.1"/>
</dbReference>
<organism evidence="2 3">
    <name type="scientific">Streptomyces actuosus</name>
    <dbReference type="NCBI Taxonomy" id="1885"/>
    <lineage>
        <taxon>Bacteria</taxon>
        <taxon>Bacillati</taxon>
        <taxon>Actinomycetota</taxon>
        <taxon>Actinomycetes</taxon>
        <taxon>Kitasatosporales</taxon>
        <taxon>Streptomycetaceae</taxon>
        <taxon>Streptomyces</taxon>
    </lineage>
</organism>
<protein>
    <submittedName>
        <fullName evidence="2">Uncharacterized protein</fullName>
    </submittedName>
</protein>
<evidence type="ECO:0000256" key="1">
    <source>
        <dbReference type="SAM" id="MobiDB-lite"/>
    </source>
</evidence>
<reference evidence="2 3" key="1">
    <citation type="submission" date="2018-06" db="EMBL/GenBank/DDBJ databases">
        <title>The complete genome sequence of a nosiheptide producer Streptomyces actuosus ATCC 25421: deducing the ability of producing a new class III lantibiotics.</title>
        <authorList>
            <person name="Liu W."/>
            <person name="Sun F."/>
            <person name="Hu Y."/>
        </authorList>
    </citation>
    <scope>NUCLEOTIDE SEQUENCE [LARGE SCALE GENOMIC DNA]</scope>
    <source>
        <strain evidence="2 3">ATCC 25421</strain>
    </source>
</reference>
<name>A0A2U9NYY0_STRAS</name>